<name>A0ABZ2XNK6_9RHOB</name>
<organism evidence="9 10">
    <name type="scientific">Aliisedimentitalea scapharcae</name>
    <dbReference type="NCBI Taxonomy" id="1524259"/>
    <lineage>
        <taxon>Bacteria</taxon>
        <taxon>Pseudomonadati</taxon>
        <taxon>Pseudomonadota</taxon>
        <taxon>Alphaproteobacteria</taxon>
        <taxon>Rhodobacterales</taxon>
        <taxon>Roseobacteraceae</taxon>
        <taxon>Aliisedimentitalea</taxon>
    </lineage>
</organism>
<keyword evidence="3" id="KW-1003">Cell membrane</keyword>
<evidence type="ECO:0000256" key="7">
    <source>
        <dbReference type="RuleBase" id="RU369079"/>
    </source>
</evidence>
<comment type="similarity">
    <text evidence="7">Belongs to the TRAP transporter small permease family.</text>
</comment>
<evidence type="ECO:0000259" key="8">
    <source>
        <dbReference type="Pfam" id="PF04290"/>
    </source>
</evidence>
<sequence>MQEERGLSFADTIGALTEGLGWMFQNIGLAFYNLGYAVANPQLWLDWSDKQSIMRFVYYGGSVEFFFVVFTAFLIVTIVGMMRHQIMWAVVRGLEGFANTVGRFFAWAGLLMVIQQIVIVFIQRVFARPDMSFGFGIPLQMDISWFAEELKLYNAMVVCLCATYTFVQGGHVRVDLIYSGVSFRTKKVIDMFGSLFFMMPAAVLIWMYGWFFMWRHLIVPKPSASDTIERLVMKSRALRWNVETIGFSPNGFNGYFLFKILLICFAGMVFLHAIAFFYRSFLEFVEGEGSENKYLDKDSLGEGEEAYEGTH</sequence>
<keyword evidence="10" id="KW-1185">Reference proteome</keyword>
<feature type="transmembrane region" description="Helical" evidence="7">
    <location>
        <begin position="104"/>
        <end position="126"/>
    </location>
</feature>
<feature type="transmembrane region" description="Helical" evidence="7">
    <location>
        <begin position="56"/>
        <end position="83"/>
    </location>
</feature>
<dbReference type="Pfam" id="PF04290">
    <property type="entry name" value="DctQ"/>
    <property type="match status" value="1"/>
</dbReference>
<keyword evidence="7" id="KW-0997">Cell inner membrane</keyword>
<dbReference type="InterPro" id="IPR055348">
    <property type="entry name" value="DctQ"/>
</dbReference>
<dbReference type="Proteomes" id="UP001623232">
    <property type="component" value="Chromosome"/>
</dbReference>
<evidence type="ECO:0000256" key="2">
    <source>
        <dbReference type="ARBA" id="ARBA00022448"/>
    </source>
</evidence>
<evidence type="ECO:0000256" key="6">
    <source>
        <dbReference type="ARBA" id="ARBA00023136"/>
    </source>
</evidence>
<dbReference type="EMBL" id="CP123584">
    <property type="protein sequence ID" value="WZK87665.1"/>
    <property type="molecule type" value="Genomic_DNA"/>
</dbReference>
<feature type="transmembrane region" description="Helical" evidence="7">
    <location>
        <begin position="188"/>
        <end position="211"/>
    </location>
</feature>
<dbReference type="RefSeq" id="WP_406644942.1">
    <property type="nucleotide sequence ID" value="NZ_CP123584.1"/>
</dbReference>
<keyword evidence="2 7" id="KW-0813">Transport</keyword>
<evidence type="ECO:0000256" key="3">
    <source>
        <dbReference type="ARBA" id="ARBA00022475"/>
    </source>
</evidence>
<evidence type="ECO:0000256" key="5">
    <source>
        <dbReference type="ARBA" id="ARBA00022989"/>
    </source>
</evidence>
<keyword evidence="6 7" id="KW-0472">Membrane</keyword>
<proteinExistence type="inferred from homology"/>
<gene>
    <name evidence="9" type="ORF">QEZ52_13730</name>
</gene>
<comment type="function">
    <text evidence="7">Part of the tripartite ATP-independent periplasmic (TRAP) transport system.</text>
</comment>
<evidence type="ECO:0000313" key="9">
    <source>
        <dbReference type="EMBL" id="WZK87665.1"/>
    </source>
</evidence>
<feature type="domain" description="Tripartite ATP-independent periplasmic transporters DctQ component" evidence="8">
    <location>
        <begin position="141"/>
        <end position="209"/>
    </location>
</feature>
<protein>
    <recommendedName>
        <fullName evidence="7">TRAP transporter small permease protein</fullName>
    </recommendedName>
</protein>
<keyword evidence="4 7" id="KW-0812">Transmembrane</keyword>
<comment type="subunit">
    <text evidence="7">The complex comprises the extracytoplasmic solute receptor protein and the two transmembrane proteins.</text>
</comment>
<comment type="subcellular location">
    <subcellularLocation>
        <location evidence="7">Cell inner membrane</location>
        <topology evidence="7">Multi-pass membrane protein</topology>
    </subcellularLocation>
    <subcellularLocation>
        <location evidence="1">Cell membrane</location>
        <topology evidence="1">Multi-pass membrane protein</topology>
    </subcellularLocation>
</comment>
<evidence type="ECO:0000256" key="1">
    <source>
        <dbReference type="ARBA" id="ARBA00004651"/>
    </source>
</evidence>
<accession>A0ABZ2XNK6</accession>
<keyword evidence="5 7" id="KW-1133">Transmembrane helix</keyword>
<reference evidence="9 10" key="1">
    <citation type="submission" date="2023-04" db="EMBL/GenBank/DDBJ databases">
        <title>Complete genome sequence of Alisedimentitalea scapharcae.</title>
        <authorList>
            <person name="Rong J.-C."/>
            <person name="Yi M.-L."/>
            <person name="Zhao Q."/>
        </authorList>
    </citation>
    <scope>NUCLEOTIDE SEQUENCE [LARGE SCALE GENOMIC DNA]</scope>
    <source>
        <strain evidence="9 10">KCTC 42119</strain>
    </source>
</reference>
<evidence type="ECO:0000313" key="10">
    <source>
        <dbReference type="Proteomes" id="UP001623232"/>
    </source>
</evidence>
<evidence type="ECO:0000256" key="4">
    <source>
        <dbReference type="ARBA" id="ARBA00022692"/>
    </source>
</evidence>
<feature type="transmembrane region" description="Helical" evidence="7">
    <location>
        <begin position="256"/>
        <end position="278"/>
    </location>
</feature>